<dbReference type="InterPro" id="IPR011990">
    <property type="entry name" value="TPR-like_helical_dom_sf"/>
</dbReference>
<keyword evidence="4" id="KW-1185">Reference proteome</keyword>
<dbReference type="GO" id="GO:0009451">
    <property type="term" value="P:RNA modification"/>
    <property type="evidence" value="ECO:0007669"/>
    <property type="project" value="InterPro"/>
</dbReference>
<dbReference type="GO" id="GO:0048731">
    <property type="term" value="P:system development"/>
    <property type="evidence" value="ECO:0007669"/>
    <property type="project" value="UniProtKB-ARBA"/>
</dbReference>
<proteinExistence type="predicted"/>
<feature type="repeat" description="PPR" evidence="2">
    <location>
        <begin position="463"/>
        <end position="498"/>
    </location>
</feature>
<dbReference type="FunFam" id="1.25.40.10:FF:000158">
    <property type="entry name" value="pentatricopeptide repeat-containing protein At2g33680"/>
    <property type="match status" value="1"/>
</dbReference>
<evidence type="ECO:0000256" key="2">
    <source>
        <dbReference type="PROSITE-ProRule" id="PRU00708"/>
    </source>
</evidence>
<dbReference type="Proteomes" id="UP000886520">
    <property type="component" value="Chromosome 19"/>
</dbReference>
<organism evidence="3 4">
    <name type="scientific">Adiantum capillus-veneris</name>
    <name type="common">Maidenhair fern</name>
    <dbReference type="NCBI Taxonomy" id="13818"/>
    <lineage>
        <taxon>Eukaryota</taxon>
        <taxon>Viridiplantae</taxon>
        <taxon>Streptophyta</taxon>
        <taxon>Embryophyta</taxon>
        <taxon>Tracheophyta</taxon>
        <taxon>Polypodiopsida</taxon>
        <taxon>Polypodiidae</taxon>
        <taxon>Polypodiales</taxon>
        <taxon>Pteridineae</taxon>
        <taxon>Pteridaceae</taxon>
        <taxon>Vittarioideae</taxon>
        <taxon>Adiantum</taxon>
    </lineage>
</organism>
<evidence type="ECO:0000313" key="4">
    <source>
        <dbReference type="Proteomes" id="UP000886520"/>
    </source>
</evidence>
<comment type="caution">
    <text evidence="3">The sequence shown here is derived from an EMBL/GenBank/DDBJ whole genome shotgun (WGS) entry which is preliminary data.</text>
</comment>
<dbReference type="FunFam" id="1.25.40.10:FF:000343">
    <property type="entry name" value="Pentatricopeptide repeat-containing protein At3g58590"/>
    <property type="match status" value="1"/>
</dbReference>
<feature type="repeat" description="PPR" evidence="2">
    <location>
        <begin position="232"/>
        <end position="266"/>
    </location>
</feature>
<dbReference type="EMBL" id="JABFUD020000019">
    <property type="protein sequence ID" value="KAI5065501.1"/>
    <property type="molecule type" value="Genomic_DNA"/>
</dbReference>
<gene>
    <name evidence="3" type="ORF">GOP47_0020196</name>
</gene>
<dbReference type="PROSITE" id="PS51375">
    <property type="entry name" value="PPR"/>
    <property type="match status" value="6"/>
</dbReference>
<dbReference type="AlphaFoldDB" id="A0A9D4ZAD5"/>
<evidence type="ECO:0008006" key="5">
    <source>
        <dbReference type="Google" id="ProtNLM"/>
    </source>
</evidence>
<dbReference type="Pfam" id="PF13041">
    <property type="entry name" value="PPR_2"/>
    <property type="match status" value="3"/>
</dbReference>
<dbReference type="NCBIfam" id="TIGR00756">
    <property type="entry name" value="PPR"/>
    <property type="match status" value="5"/>
</dbReference>
<evidence type="ECO:0000313" key="3">
    <source>
        <dbReference type="EMBL" id="KAI5065501.1"/>
    </source>
</evidence>
<dbReference type="Gene3D" id="1.25.40.10">
    <property type="entry name" value="Tetratricopeptide repeat domain"/>
    <property type="match status" value="5"/>
</dbReference>
<dbReference type="OrthoDB" id="1882346at2759"/>
<dbReference type="PANTHER" id="PTHR47926">
    <property type="entry name" value="PENTATRICOPEPTIDE REPEAT-CONTAINING PROTEIN"/>
    <property type="match status" value="1"/>
</dbReference>
<evidence type="ECO:0000256" key="1">
    <source>
        <dbReference type="ARBA" id="ARBA00022737"/>
    </source>
</evidence>
<dbReference type="Pfam" id="PF01535">
    <property type="entry name" value="PPR"/>
    <property type="match status" value="6"/>
</dbReference>
<dbReference type="GO" id="GO:0003723">
    <property type="term" value="F:RNA binding"/>
    <property type="evidence" value="ECO:0007669"/>
    <property type="project" value="InterPro"/>
</dbReference>
<feature type="repeat" description="PPR" evidence="2">
    <location>
        <begin position="131"/>
        <end position="165"/>
    </location>
</feature>
<feature type="repeat" description="PPR" evidence="2">
    <location>
        <begin position="565"/>
        <end position="599"/>
    </location>
</feature>
<reference evidence="3" key="1">
    <citation type="submission" date="2021-01" db="EMBL/GenBank/DDBJ databases">
        <title>Adiantum capillus-veneris genome.</title>
        <authorList>
            <person name="Fang Y."/>
            <person name="Liao Q."/>
        </authorList>
    </citation>
    <scope>NUCLEOTIDE SEQUENCE</scope>
    <source>
        <strain evidence="3">H3</strain>
        <tissue evidence="3">Leaf</tissue>
    </source>
</reference>
<sequence>MARSLANGHSRCSAGHQSLPFRKSAFREEHIGQDGHEIRQLCEEGDLQKAFAALSLMDREGTVPPEPVYYSLLKACNKRKSLDHARRVQAHLVHHRLELTGFFGEYLVVTLAKCGAIDESFEAFHRLHYQTVFSWTAIISAYSSCGKGPEALGMYKEMRRKGVGPDEVTISSVLKACSTIPDLDEGRIIFADAVKYGFDLDLHVGNTLLSLYGKCGYSLEAEFVFSRLFVCNTISWNTMLSTYVEHGSGEKALLLFRQMQAEHVKPDQRTFVITLQACCVLTKEDTFSTESRSVLADFGWALHADLSKHGLAPDIFINNTLISLYAKCEHLREACHLFCEMLECNTESWNEVLAAHVEKGSCAKALQLYRLMHSEGVCANQWTFVLVLQACWTLAAQESYPSIGELGTKLLPWLDIGEALHADAEVKNLTSNLFVGNSLVKMYGKCRKVKEAEKVFALLSKRDIVSWNSMLSTYVDHVGCEDKALELYLQMEARGQAPDDITFGSLLRACSGRGSSDLCRVVHYMAISSGLDGIPLLLNTLIHAYGCCASMEDAQATFYRLPKHGIVSWNALIAGYALNGDGKRSMESFQKMQEACIIPDGITFISLFFACSHAGFVDKAVEFLDYMGNQGIVLDRKHFGSLVDLLGRAGDFKSLESILWKMPLHPDATLWSSLLGACQMHNNLKLAREAFTTASFEQPEETNTYVMMGNIYAKDGLHNG</sequence>
<name>A0A9D4ZAD5_ADICA</name>
<dbReference type="InterPro" id="IPR046960">
    <property type="entry name" value="PPR_At4g14850-like_plant"/>
</dbReference>
<dbReference type="InterPro" id="IPR002885">
    <property type="entry name" value="PPR_rpt"/>
</dbReference>
<dbReference type="FunFam" id="1.25.40.10:FF:000381">
    <property type="entry name" value="Pentatricopeptide repeat-containing protein"/>
    <property type="match status" value="2"/>
</dbReference>
<keyword evidence="1" id="KW-0677">Repeat</keyword>
<accession>A0A9D4ZAD5</accession>
<feature type="repeat" description="PPR" evidence="2">
    <location>
        <begin position="600"/>
        <end position="634"/>
    </location>
</feature>
<feature type="repeat" description="PPR" evidence="2">
    <location>
        <begin position="345"/>
        <end position="379"/>
    </location>
</feature>
<protein>
    <recommendedName>
        <fullName evidence="5">Pentatricopeptide repeat-containing protein</fullName>
    </recommendedName>
</protein>